<keyword evidence="1" id="KW-0472">Membrane</keyword>
<organism evidence="3 4">
    <name type="scientific">[Enterobacter] lignolyticus</name>
    <dbReference type="NCBI Taxonomy" id="1334193"/>
    <lineage>
        <taxon>Bacteria</taxon>
        <taxon>Pseudomonadati</taxon>
        <taxon>Pseudomonadota</taxon>
        <taxon>Gammaproteobacteria</taxon>
        <taxon>Enterobacterales</taxon>
        <taxon>Enterobacteriaceae</taxon>
        <taxon>Pluralibacter</taxon>
    </lineage>
</organism>
<feature type="transmembrane region" description="Helical" evidence="1">
    <location>
        <begin position="53"/>
        <end position="76"/>
    </location>
</feature>
<accession>A0A806X2X0</accession>
<name>A0A806X2X0_9ENTR</name>
<dbReference type="CDD" id="cd03509">
    <property type="entry name" value="DesA_FADS-like"/>
    <property type="match status" value="1"/>
</dbReference>
<protein>
    <submittedName>
        <fullName evidence="3">Fatty acid desaturase</fullName>
    </submittedName>
</protein>
<dbReference type="Proteomes" id="UP000069162">
    <property type="component" value="Chromosome"/>
</dbReference>
<feature type="transmembrane region" description="Helical" evidence="1">
    <location>
        <begin position="187"/>
        <end position="205"/>
    </location>
</feature>
<proteinExistence type="predicted"/>
<evidence type="ECO:0000259" key="2">
    <source>
        <dbReference type="Pfam" id="PF00487"/>
    </source>
</evidence>
<evidence type="ECO:0000313" key="3">
    <source>
        <dbReference type="EMBL" id="ALR74912.1"/>
    </source>
</evidence>
<sequence length="346" mass="40240">MSTPHSHRAAAWLHEEQREAVRRMSRGWLWRSEAPTWLLIVFLYSGWFTTLTYAPSLGLPLSTLLLIVFTAWYLSLQHELIHGHPTRWARVNQLFGLPPLAVWFPYGLYRDSHLAHHRNESLTLPEDDPETYYLSAATWARFSPWQRQVVRWRNTFVGRLLLAPALDIVGVIQGIVRALIRRDYPAIGMWAAHAMLLTLLFLWIAHCGVSVLWYLFAVSYPALAITKVRSFLEHRAADDPLARSVINEAGLPWRLLFLNLNYHSIHHDLPGIPWYGLPALYRRYQQAYQQRNQGFVVNGYRAWWRRYGFRPVDVTVHPASQAFAEEDVNDALEHRVSYVRSAPARD</sequence>
<dbReference type="AlphaFoldDB" id="A0A806X2X0"/>
<keyword evidence="1" id="KW-0812">Transmembrane</keyword>
<reference evidence="4" key="1">
    <citation type="submission" date="2015-10" db="EMBL/GenBank/DDBJ databases">
        <title>Complete Genome Sequencing of Klebsiella sp. strain G5.</title>
        <authorList>
            <person name="Chan K.-G."/>
            <person name="Chen J.-W."/>
        </authorList>
    </citation>
    <scope>NUCLEOTIDE SEQUENCE [LARGE SCALE GENOMIC DNA]</scope>
    <source>
        <strain evidence="4">G5</strain>
    </source>
</reference>
<gene>
    <name evidence="3" type="ORF">AO703_00795</name>
</gene>
<evidence type="ECO:0000256" key="1">
    <source>
        <dbReference type="SAM" id="Phobius"/>
    </source>
</evidence>
<dbReference type="RefSeq" id="WP_062739972.1">
    <property type="nucleotide sequence ID" value="NZ_CP012871.1"/>
</dbReference>
<keyword evidence="1" id="KW-1133">Transmembrane helix</keyword>
<feature type="domain" description="Fatty acid desaturase" evidence="2">
    <location>
        <begin position="58"/>
        <end position="293"/>
    </location>
</feature>
<dbReference type="OrthoDB" id="784276at2"/>
<feature type="transmembrane region" description="Helical" evidence="1">
    <location>
        <begin position="160"/>
        <end position="180"/>
    </location>
</feature>
<dbReference type="KEGG" id="kle:AO703_00795"/>
<dbReference type="Pfam" id="PF00487">
    <property type="entry name" value="FA_desaturase"/>
    <property type="match status" value="1"/>
</dbReference>
<evidence type="ECO:0000313" key="4">
    <source>
        <dbReference type="Proteomes" id="UP000069162"/>
    </source>
</evidence>
<dbReference type="InterPro" id="IPR005804">
    <property type="entry name" value="FA_desaturase_dom"/>
</dbReference>
<dbReference type="EMBL" id="CP012871">
    <property type="protein sequence ID" value="ALR74912.1"/>
    <property type="molecule type" value="Genomic_DNA"/>
</dbReference>
<dbReference type="GO" id="GO:0006629">
    <property type="term" value="P:lipid metabolic process"/>
    <property type="evidence" value="ECO:0007669"/>
    <property type="project" value="InterPro"/>
</dbReference>
<feature type="transmembrane region" description="Helical" evidence="1">
    <location>
        <begin position="28"/>
        <end position="47"/>
    </location>
</feature>